<keyword evidence="3" id="KW-0645">Protease</keyword>
<proteinExistence type="predicted"/>
<feature type="domain" description="DUF6606" evidence="10">
    <location>
        <begin position="1"/>
        <end position="133"/>
    </location>
</feature>
<dbReference type="EC" id="3.4.19.12" evidence="2"/>
<sequence>MPAEEFFSETFQDLLATFLDGAYSERLAHLAENVRKAGNLVDEVRNPVSPALITQMLLSLVQGIGGAAIVPVLQKRIRDEVSFGKGLIPWRRSPVWLVLRVAMQRQLQLLHGGELGYVAYKILLCTVLSRLLDECVDHGMSPWHVSLLQKKLGRKMAKLETRCFRDGGQGHQDLMIQSLLQDTAPTFKQSIENAAKHLEAVLLHFKSQSLRKIPRLPLRASKEDQFLSLPSSRENLKRRLFSAMHQDGLFSKRLELAGSKEFDVNLNGHPAVENAQKHFRKLSDLTKIIDTSVSDATALQAQIAASLDGEDITSLRCKVTAKIESLMCDVEPKTPSNMRFRNATLAWTVTLRQEVMASTSDVTSKQASLYAFRAALLCRKTFSFMAKYGDVRIAAADLKTFVRASIALQQNLTVTVESMGEESLRLFKSDTIMCHELASTIRQAIKAHEYSVTEAVLDSIGLPSAAANETQPMATLDNWTHLKGESDGWISSTLRRKHPDPSQGTLPQHISFHITQGHLLIDGKTIGKLPDNIRENADVKAIFGSRHFLVYTSEMPGMSYRIATLIEEHMIHFGFRGKEVIVVSARKTGEVYEYVPSRVFVDGNNIYDLPRGLVDNCFHWLDKKLGQLEIRRDKSPWKQQTNGWTLNIHSLQVHRPGQVLVNPSSKTAALLRPIFEGFDDTQQMTIFQPIRSQDTLNVEFRHLELSFFVNENGALQCRELGAVVDSNQDAGTLYGYGSMIVLHDASDPQRRCLIAPLAELVWKPSNAHISVMAKIDTSAPRYARISEQGRAYARFDIDTTLGRLTCPPEPRLLFTKVQLHAFTSFPLPDPLTGRTGEEEACHTMLSGRLQPWVSLPNVCFGILGQMEMLVPKREYYPSNLKALQKVEWSKHLPAGLQNDRYIRILRDLVAKSDQLRPFEGREKSSDKGFAEFYEHWASRSDSHLHIRGEIQRARFECPSDEIEKNFPVQRQDTVYVSRGWTQEISCDVQQDSDCKASAIFQVVRMLRDKPRSLPMSRDMWTILQEWKRFGGFSDSVYMELQPISLLLDPHTVRDQWGDLVQICALSDAEETHLIMFTLAGLAFAPGANMDVIHLLAAYCYLPELRSIERPVELSYSDFIYNKELTAPTLKSLIRSYYVDFVASDIEAVGQDEINAAIEAQRLQHNAACAQECSRLVDVLMEQWPDHRIPPTRGFTSAYIHVQNAVKEIKALWQCLYDNLLLSNYIEEVEEAVLFIRTYPKQVSNTSSDDNQPNNAAPILVLQQRKFPTLLEIAPRILCPHFVPLPENVRLLHQKPLERPSSAVYEQPKEYAELKGIIASFDASDELLRRSYGQDLASSLRALEASSEQNSRSSGQVKANPISMSELQTAITNSEKHILATFQRIKSCFSVWPVSGKKQQHASGYNWLQAAGLWPRLTPVSILELLQSRNKSRLEEDVFKSLLQYGEALTFHQRLLRLFRALMKRDERRIQEELANDGHSNWKTTDYPDWLLMEIDSNMLIRDEQVTVATAMISPASGGNAVYQLNMGKGKTSMIVPMVMCVIADGQHLARLGVPKALLLPTAQVLQSRLGGLVGREVRHVAFSRRLLTQDSCRGTFSTFKHHHQQLTENRGIFIAAPEHMLAFKLSCEQGYVDGKDVELAVEMMQFHQYLRTHLCRDVLDESDFTLAVRTQLVYPSGTFTEVDGTPYRWELLQTLLSLVEGHVTSLATSHPHWINVVKRPHGGFPLIYILQSAIEDVIRELIVRDIVQGRVSFFRPSPSKLMSTRGDLGEKSLSTAEMQKLLELAMQDTTSDAAIDAAAAMFADTDAAANGLLLLRGLLHHNILLTCLKKRWNVQYGLHPQRWPIAVPYEARGVPSERSEFGHPDVTIIFTCLAFYYAGVNLEQFRQGLGHVLHHMDDPATEYEKWSAGDGTVALPEDLQHWNTVNVDDEGQMMRLWSCLRYARSVVNHYLNTFVFPLYCRQFSVKLEASAWDLPIFNQPIAGQGTPTMSNARTTGFSGTNDNKSMLPLTIKQYDLPGLQQTNAEVLTYLLQPRNRGYICTGGHGSTRWSEQELVKSLASSGIQIFIDAGAYILEKKNEDLARAWLAMAGPKIKAAVYFDEKDNRAWVVFRDETPAKAPLVSTPYIDRLEECIVYYDEAHTRGVDLQLPADAKGALTLALGQTKDHTVQAAMRLRQLQTTQSVVFYAPPEVDQSIRELCGLGDSVSNVFVNSANVVRWLLEQTCLANEQLGSLYASHGASFCRRTAALWKSQDTLKDVKTRHSLLSVLEQPERQSLKVMYGYSNAKSTTGSRQEKESRDKKKGLTGQLQEPCLKVFMNQLQKYNATGASSLGMRKGTFEEVEQEREVEVQVEQQRKTVRRKDIKALKFPGRVAAAIWNFVKTGFLIGGTGYETMFQYLAKTDIGCRYGVKALETRLFVSSEFQRTIESPGSGTSPADDFLRPVEWLIWSPASETGLVIIPEEFELLIHEIRRSRYVHLIAYAAPVTKNMLAFSSLRYYSFPALPENYTMPTWLPIEMGILAGRLYMDFDEAMYMAQYIGQPQESELDGVRGITPAKEFCSNTTTFLLEWLPLRRTAQEALHTTAAYVCQGRPLRPDHRFFSQSLRYSKLEEAGLVKAEDVTDQLGFGRLRIEDDNVKIKKEQTEP</sequence>
<feature type="domain" description="DUF3645" evidence="9">
    <location>
        <begin position="1839"/>
        <end position="1871"/>
    </location>
</feature>
<accession>A0ABP0E539</accession>
<evidence type="ECO:0000256" key="4">
    <source>
        <dbReference type="ARBA" id="ARBA00022786"/>
    </source>
</evidence>
<dbReference type="EMBL" id="CAWUON010000148">
    <property type="protein sequence ID" value="CAK7274557.1"/>
    <property type="molecule type" value="Genomic_DNA"/>
</dbReference>
<keyword evidence="12" id="KW-1185">Reference proteome</keyword>
<name>A0ABP0E539_9PEZI</name>
<keyword evidence="5" id="KW-0378">Hydrolase</keyword>
<evidence type="ECO:0000256" key="5">
    <source>
        <dbReference type="ARBA" id="ARBA00022801"/>
    </source>
</evidence>
<evidence type="ECO:0000259" key="8">
    <source>
        <dbReference type="Pfam" id="PF12340"/>
    </source>
</evidence>
<organism evidence="11 12">
    <name type="scientific">Sporothrix epigloea</name>
    <dbReference type="NCBI Taxonomy" id="1892477"/>
    <lineage>
        <taxon>Eukaryota</taxon>
        <taxon>Fungi</taxon>
        <taxon>Dikarya</taxon>
        <taxon>Ascomycota</taxon>
        <taxon>Pezizomycotina</taxon>
        <taxon>Sordariomycetes</taxon>
        <taxon>Sordariomycetidae</taxon>
        <taxon>Ophiostomatales</taxon>
        <taxon>Ophiostomataceae</taxon>
        <taxon>Sporothrix</taxon>
    </lineage>
</organism>
<reference evidence="11 12" key="1">
    <citation type="submission" date="2024-01" db="EMBL/GenBank/DDBJ databases">
        <authorList>
            <person name="Allen C."/>
            <person name="Tagirdzhanova G."/>
        </authorList>
    </citation>
    <scope>NUCLEOTIDE SEQUENCE [LARGE SCALE GENOMIC DNA]</scope>
    <source>
        <strain evidence="11 12">CBS 119000</strain>
    </source>
</reference>
<evidence type="ECO:0000313" key="12">
    <source>
        <dbReference type="Proteomes" id="UP001642502"/>
    </source>
</evidence>
<feature type="region of interest" description="Disordered" evidence="7">
    <location>
        <begin position="2284"/>
        <end position="2305"/>
    </location>
</feature>
<evidence type="ECO:0000256" key="3">
    <source>
        <dbReference type="ARBA" id="ARBA00022670"/>
    </source>
</evidence>
<dbReference type="InterPro" id="IPR022105">
    <property type="entry name" value="DUF3645"/>
</dbReference>
<dbReference type="Pfam" id="PF12359">
    <property type="entry name" value="DUF3645"/>
    <property type="match status" value="1"/>
</dbReference>
<comment type="caution">
    <text evidence="11">The sequence shown here is derived from an EMBL/GenBank/DDBJ whole genome shotgun (WGS) entry which is preliminary data.</text>
</comment>
<keyword evidence="4" id="KW-0833">Ubl conjugation pathway</keyword>
<evidence type="ECO:0000256" key="2">
    <source>
        <dbReference type="ARBA" id="ARBA00012759"/>
    </source>
</evidence>
<evidence type="ECO:0000313" key="11">
    <source>
        <dbReference type="EMBL" id="CAK7274557.1"/>
    </source>
</evidence>
<dbReference type="PANTHER" id="PTHR13367">
    <property type="entry name" value="UBIQUITIN THIOESTERASE"/>
    <property type="match status" value="1"/>
</dbReference>
<evidence type="ECO:0000256" key="6">
    <source>
        <dbReference type="ARBA" id="ARBA00022807"/>
    </source>
</evidence>
<feature type="domain" description="DUF3638" evidence="8">
    <location>
        <begin position="1478"/>
        <end position="1706"/>
    </location>
</feature>
<dbReference type="Pfam" id="PF12340">
    <property type="entry name" value="DUF3638"/>
    <property type="match status" value="1"/>
</dbReference>
<gene>
    <name evidence="11" type="ORF">SEPCBS119000_006234</name>
</gene>
<evidence type="ECO:0000259" key="10">
    <source>
        <dbReference type="Pfam" id="PF20255"/>
    </source>
</evidence>
<evidence type="ECO:0000256" key="1">
    <source>
        <dbReference type="ARBA" id="ARBA00000707"/>
    </source>
</evidence>
<dbReference type="Pfam" id="PF20255">
    <property type="entry name" value="DUF6606"/>
    <property type="match status" value="1"/>
</dbReference>
<keyword evidence="6" id="KW-0788">Thiol protease</keyword>
<dbReference type="Proteomes" id="UP001642502">
    <property type="component" value="Unassembled WGS sequence"/>
</dbReference>
<comment type="catalytic activity">
    <reaction evidence="1">
        <text>Thiol-dependent hydrolysis of ester, thioester, amide, peptide and isopeptide bonds formed by the C-terminal Gly of ubiquitin (a 76-residue protein attached to proteins as an intracellular targeting signal).</text>
        <dbReference type="EC" id="3.4.19.12"/>
    </reaction>
</comment>
<dbReference type="PANTHER" id="PTHR13367:SF33">
    <property type="entry name" value="P-LOOP CONTAINING NUCLEOSIDE TRIPHOSPHATE HYDROLASE PROTEIN"/>
    <property type="match status" value="1"/>
</dbReference>
<evidence type="ECO:0000256" key="7">
    <source>
        <dbReference type="SAM" id="MobiDB-lite"/>
    </source>
</evidence>
<dbReference type="InterPro" id="IPR046541">
    <property type="entry name" value="DUF6606"/>
</dbReference>
<protein>
    <recommendedName>
        <fullName evidence="2">ubiquitinyl hydrolase 1</fullName>
        <ecNumber evidence="2">3.4.19.12</ecNumber>
    </recommendedName>
</protein>
<dbReference type="InterPro" id="IPR051346">
    <property type="entry name" value="OTU_Deubiquitinase"/>
</dbReference>
<dbReference type="InterPro" id="IPR022099">
    <property type="entry name" value="DUF3638"/>
</dbReference>
<evidence type="ECO:0000259" key="9">
    <source>
        <dbReference type="Pfam" id="PF12359"/>
    </source>
</evidence>